<protein>
    <submittedName>
        <fullName evidence="1">Uncharacterized protein</fullName>
    </submittedName>
</protein>
<evidence type="ECO:0000313" key="1">
    <source>
        <dbReference type="EMBL" id="RLP74570.1"/>
    </source>
</evidence>
<accession>A0A3L7A3Q3</accession>
<dbReference type="EMBL" id="RCUX01000010">
    <property type="protein sequence ID" value="RLP74570.1"/>
    <property type="molecule type" value="Genomic_DNA"/>
</dbReference>
<dbReference type="Proteomes" id="UP000272503">
    <property type="component" value="Unassembled WGS sequence"/>
</dbReference>
<keyword evidence="2" id="KW-1185">Reference proteome</keyword>
<reference evidence="1 2" key="1">
    <citation type="submission" date="2018-10" db="EMBL/GenBank/DDBJ databases">
        <authorList>
            <person name="Li J."/>
        </authorList>
    </citation>
    <scope>NUCLEOTIDE SEQUENCE [LARGE SCALE GENOMIC DNA]</scope>
    <source>
        <strain evidence="1 2">IF 016277</strain>
    </source>
</reference>
<dbReference type="OrthoDB" id="5110616at2"/>
<evidence type="ECO:0000313" key="2">
    <source>
        <dbReference type="Proteomes" id="UP000272503"/>
    </source>
</evidence>
<name>A0A3L7A3Q3_9MICO</name>
<organism evidence="1 2">
    <name type="scientific">Mycetocola tolaasinivorans</name>
    <dbReference type="NCBI Taxonomy" id="76635"/>
    <lineage>
        <taxon>Bacteria</taxon>
        <taxon>Bacillati</taxon>
        <taxon>Actinomycetota</taxon>
        <taxon>Actinomycetes</taxon>
        <taxon>Micrococcales</taxon>
        <taxon>Microbacteriaceae</taxon>
        <taxon>Mycetocola</taxon>
    </lineage>
</organism>
<proteinExistence type="predicted"/>
<dbReference type="RefSeq" id="WP_121649318.1">
    <property type="nucleotide sequence ID" value="NZ_RCUX01000010.1"/>
</dbReference>
<gene>
    <name evidence="1" type="ORF">D9V32_12850</name>
</gene>
<sequence length="141" mass="16213">MYLIDSFRSYRDQIRHGLSILDGTKYWSYSLWKAPEGVDFDDIDFFRPEPRYMQSAGIGTALVIEVRYVEADGEHRQYCVGHPGTDYTGEPSVPIFTEITAYPGEVFDADEAADIYYQYFLTGRVPEPYLLRRLDLSAATD</sequence>
<dbReference type="AlphaFoldDB" id="A0A3L7A3Q3"/>
<comment type="caution">
    <text evidence="1">The sequence shown here is derived from an EMBL/GenBank/DDBJ whole genome shotgun (WGS) entry which is preliminary data.</text>
</comment>